<dbReference type="InterPro" id="IPR017441">
    <property type="entry name" value="Protein_kinase_ATP_BS"/>
</dbReference>
<dbReference type="InterPro" id="IPR000961">
    <property type="entry name" value="AGC-kinase_C"/>
</dbReference>
<feature type="binding site" evidence="14">
    <location>
        <position position="134"/>
    </location>
    <ligand>
        <name>ATP</name>
        <dbReference type="ChEBI" id="CHEBI:30616"/>
    </ligand>
</feature>
<evidence type="ECO:0000259" key="17">
    <source>
        <dbReference type="PROSITE" id="PS50011"/>
    </source>
</evidence>
<dbReference type="Gene3D" id="3.30.60.20">
    <property type="match status" value="1"/>
</dbReference>
<dbReference type="GO" id="GO:0016301">
    <property type="term" value="F:kinase activity"/>
    <property type="evidence" value="ECO:0007669"/>
    <property type="project" value="UniProtKB-KW"/>
</dbReference>
<evidence type="ECO:0000256" key="15">
    <source>
        <dbReference type="SAM" id="Coils"/>
    </source>
</evidence>
<keyword evidence="6 14" id="KW-0547">Nucleotide-binding</keyword>
<evidence type="ECO:0000256" key="16">
    <source>
        <dbReference type="SAM" id="MobiDB-lite"/>
    </source>
</evidence>
<feature type="coiled-coil region" evidence="15">
    <location>
        <begin position="963"/>
        <end position="1179"/>
    </location>
</feature>
<dbReference type="PROSITE" id="PS50081">
    <property type="entry name" value="ZF_DAG_PE_2"/>
    <property type="match status" value="1"/>
</dbReference>
<dbReference type="SUPFAM" id="SSF56112">
    <property type="entry name" value="Protein kinase-like (PK-like)"/>
    <property type="match status" value="1"/>
</dbReference>
<accession>A0ABM1P2C3</accession>
<evidence type="ECO:0000256" key="12">
    <source>
        <dbReference type="ARBA" id="ARBA00047899"/>
    </source>
</evidence>
<dbReference type="Gene3D" id="1.10.510.10">
    <property type="entry name" value="Transferase(Phosphotransferase) domain 1"/>
    <property type="match status" value="1"/>
</dbReference>
<dbReference type="SMART" id="SM00220">
    <property type="entry name" value="S_TKc"/>
    <property type="match status" value="1"/>
</dbReference>
<evidence type="ECO:0000256" key="10">
    <source>
        <dbReference type="ARBA" id="ARBA00022840"/>
    </source>
</evidence>
<comment type="catalytic activity">
    <reaction evidence="12">
        <text>L-threonyl-[protein] + ATP = O-phospho-L-threonyl-[protein] + ADP + H(+)</text>
        <dbReference type="Rhea" id="RHEA:46608"/>
        <dbReference type="Rhea" id="RHEA-COMP:11060"/>
        <dbReference type="Rhea" id="RHEA-COMP:11605"/>
        <dbReference type="ChEBI" id="CHEBI:15378"/>
        <dbReference type="ChEBI" id="CHEBI:30013"/>
        <dbReference type="ChEBI" id="CHEBI:30616"/>
        <dbReference type="ChEBI" id="CHEBI:61977"/>
        <dbReference type="ChEBI" id="CHEBI:456216"/>
        <dbReference type="EC" id="2.7.11.1"/>
    </reaction>
</comment>
<evidence type="ECO:0000256" key="14">
    <source>
        <dbReference type="PROSITE-ProRule" id="PRU10141"/>
    </source>
</evidence>
<feature type="domain" description="Protein kinase" evidence="17">
    <location>
        <begin position="105"/>
        <end position="369"/>
    </location>
</feature>
<feature type="region of interest" description="Disordered" evidence="16">
    <location>
        <begin position="622"/>
        <end position="641"/>
    </location>
</feature>
<dbReference type="PANTHER" id="PTHR22988">
    <property type="entry name" value="MYOTONIC DYSTROPHY S/T KINASE-RELATED"/>
    <property type="match status" value="1"/>
</dbReference>
<evidence type="ECO:0000256" key="6">
    <source>
        <dbReference type="ARBA" id="ARBA00022741"/>
    </source>
</evidence>
<reference evidence="22" key="3">
    <citation type="submission" date="2025-08" db="UniProtKB">
        <authorList>
            <consortium name="RefSeq"/>
        </authorList>
    </citation>
    <scope>IDENTIFICATION</scope>
    <source>
        <tissue evidence="22">Whole organism</tissue>
    </source>
</reference>
<evidence type="ECO:0000256" key="5">
    <source>
        <dbReference type="ARBA" id="ARBA00022723"/>
    </source>
</evidence>
<dbReference type="SMART" id="SM00109">
    <property type="entry name" value="C1"/>
    <property type="match status" value="1"/>
</dbReference>
<keyword evidence="11 15" id="KW-0175">Coiled coil</keyword>
<name>A0ABM1P2C3_DROAR</name>
<dbReference type="Proteomes" id="UP000694904">
    <property type="component" value="Chromosome 4"/>
</dbReference>
<evidence type="ECO:0000256" key="11">
    <source>
        <dbReference type="ARBA" id="ARBA00023054"/>
    </source>
</evidence>
<gene>
    <name evidence="22" type="primary">LOC108612838</name>
</gene>
<dbReference type="Pfam" id="PF00780">
    <property type="entry name" value="CNH"/>
    <property type="match status" value="1"/>
</dbReference>
<dbReference type="SUPFAM" id="SSF57889">
    <property type="entry name" value="Cysteine-rich domain"/>
    <property type="match status" value="1"/>
</dbReference>
<feature type="coiled-coil region" evidence="15">
    <location>
        <begin position="454"/>
        <end position="488"/>
    </location>
</feature>
<evidence type="ECO:0000256" key="9">
    <source>
        <dbReference type="ARBA" id="ARBA00022833"/>
    </source>
</evidence>
<feature type="domain" description="AGC-kinase C-terminal" evidence="20">
    <location>
        <begin position="370"/>
        <end position="446"/>
    </location>
</feature>
<keyword evidence="7" id="KW-0863">Zinc-finger</keyword>
<keyword evidence="4" id="KW-0808">Transferase</keyword>
<feature type="domain" description="CNH" evidence="19">
    <location>
        <begin position="1484"/>
        <end position="1770"/>
    </location>
</feature>
<reference evidence="21" key="1">
    <citation type="journal article" date="1997" name="Nucleic Acids Res.">
        <title>tRNAscan-SE: a program for improved detection of transfer RNA genes in genomic sequence.</title>
        <authorList>
            <person name="Lowe T.M."/>
            <person name="Eddy S.R."/>
        </authorList>
    </citation>
    <scope>NUCLEOTIDE SEQUENCE [LARGE SCALE GENOMIC DNA]</scope>
</reference>
<keyword evidence="8 22" id="KW-0418">Kinase</keyword>
<dbReference type="SMART" id="SM00133">
    <property type="entry name" value="S_TK_X"/>
    <property type="match status" value="1"/>
</dbReference>
<feature type="compositionally biased region" description="Basic and acidic residues" evidence="16">
    <location>
        <begin position="1366"/>
        <end position="1377"/>
    </location>
</feature>
<evidence type="ECO:0000256" key="8">
    <source>
        <dbReference type="ARBA" id="ARBA00022777"/>
    </source>
</evidence>
<feature type="domain" description="Phorbol-ester/DAG-type" evidence="18">
    <location>
        <begin position="1378"/>
        <end position="1430"/>
    </location>
</feature>
<evidence type="ECO:0000256" key="2">
    <source>
        <dbReference type="ARBA" id="ARBA00022527"/>
    </source>
</evidence>
<protein>
    <recommendedName>
        <fullName evidence="1">non-specific serine/threonine protein kinase</fullName>
        <ecNumber evidence="1">2.7.11.1</ecNumber>
    </recommendedName>
</protein>
<evidence type="ECO:0000256" key="4">
    <source>
        <dbReference type="ARBA" id="ARBA00022679"/>
    </source>
</evidence>
<comment type="catalytic activity">
    <reaction evidence="13">
        <text>L-seryl-[protein] + ATP = O-phospho-L-seryl-[protein] + ADP + H(+)</text>
        <dbReference type="Rhea" id="RHEA:17989"/>
        <dbReference type="Rhea" id="RHEA-COMP:9863"/>
        <dbReference type="Rhea" id="RHEA-COMP:11604"/>
        <dbReference type="ChEBI" id="CHEBI:15378"/>
        <dbReference type="ChEBI" id="CHEBI:29999"/>
        <dbReference type="ChEBI" id="CHEBI:30616"/>
        <dbReference type="ChEBI" id="CHEBI:83421"/>
        <dbReference type="ChEBI" id="CHEBI:456216"/>
        <dbReference type="EC" id="2.7.11.1"/>
    </reaction>
</comment>
<proteinExistence type="predicted"/>
<dbReference type="EC" id="2.7.11.1" evidence="1"/>
<evidence type="ECO:0000256" key="1">
    <source>
        <dbReference type="ARBA" id="ARBA00012513"/>
    </source>
</evidence>
<dbReference type="PROSITE" id="PS50219">
    <property type="entry name" value="CNH"/>
    <property type="match status" value="1"/>
</dbReference>
<dbReference type="GeneID" id="108612838"/>
<dbReference type="PROSITE" id="PS00107">
    <property type="entry name" value="PROTEIN_KINASE_ATP"/>
    <property type="match status" value="1"/>
</dbReference>
<dbReference type="InterPro" id="IPR046349">
    <property type="entry name" value="C1-like_sf"/>
</dbReference>
<dbReference type="PROSITE" id="PS00108">
    <property type="entry name" value="PROTEIN_KINASE_ST"/>
    <property type="match status" value="1"/>
</dbReference>
<feature type="coiled-coil region" evidence="15">
    <location>
        <begin position="708"/>
        <end position="749"/>
    </location>
</feature>
<evidence type="ECO:0000256" key="13">
    <source>
        <dbReference type="ARBA" id="ARBA00048679"/>
    </source>
</evidence>
<feature type="region of interest" description="Disordered" evidence="16">
    <location>
        <begin position="900"/>
        <end position="925"/>
    </location>
</feature>
<dbReference type="PANTHER" id="PTHR22988:SF71">
    <property type="entry name" value="CITRON RHO-INTERACTING KINASE"/>
    <property type="match status" value="1"/>
</dbReference>
<evidence type="ECO:0000256" key="3">
    <source>
        <dbReference type="ARBA" id="ARBA00022553"/>
    </source>
</evidence>
<evidence type="ECO:0000259" key="18">
    <source>
        <dbReference type="PROSITE" id="PS50081"/>
    </source>
</evidence>
<feature type="region of interest" description="Disordered" evidence="16">
    <location>
        <begin position="1307"/>
        <end position="1377"/>
    </location>
</feature>
<dbReference type="Pfam" id="PF00069">
    <property type="entry name" value="Pkinase"/>
    <property type="match status" value="1"/>
</dbReference>
<dbReference type="CDD" id="cd00029">
    <property type="entry name" value="C1"/>
    <property type="match status" value="1"/>
</dbReference>
<sequence>MPPQREPISVRTTRLNNLILGKGVGAVQKPLTSASRRSVVPLNTASAAVAEAICREGLLDAFCLLYNECDKETLKKRDRNIAEFVNKFRPIIEETRQLRVNADDFVIKALIGKGYFGNVHLVVERQTSDVYAMKKIKKSMVTTSQVERDIMSQRNSEWLTNLQYAFQDNDNLYLVMEYLPGGDLLSLMSRHGPFDEDMARFYLAELTLALHTLHTMGYVHRDIKPENILIDRFGHIKLADFGNAAALDRDGHVLSLSPVGTPDYIAPELLQTISTYKLSKSMHDVSCDYWSMGIIGYELICEITPFHEDNVHETYSKILSHCEDSRLKKIVSFPSDLKISSNLKHLIGSLVTNPTNRLSYDQIVKHPFFESIQWSTVRSQVPPIIPTIKSDDDISNFEDGIRHKARREPQAKKSLTSNMKSNDFSGKDLPFIGYSFVHLENDYSAADGSDTARTTKLQEKLRTLQQKLKSREGEILKLRQELVKAQQTVKQSDGSSQVVLEAKMEITKLQDIIKEKTMELASCKTQIKTLQSSAKIDEEMWSKKEATITDLLRLNRQKYEEAKIASEQRYEKQLAEKKQELACTVQKLDARELEFHAKTDECKHLQDKLENYKEMLKQLKEQSVKADTNHEKQRQQLTESYEQRLSELRQKLRESQDTHRRMTFELQNIRTELDESISSGKSNQEAKNATERSIEDILQRLNCEISANNELRAAKASLETQLSLTKKEFAEVQSECNRLERELQLAECRGNLAETSLASQTSPYETAPGSLTELHAIEDQLRADLVAAKDAESAQKTRADQLQELVSKLERMLERFNEQSLSPMKGHSGGAGNSAVGDMLERQNEKLEDKLAAVREQMIVERQAARTANLSLWKVEKQLEEALAEKKLLARRMELTEERVKKAQNERDEAQRKQKSTQDEFRQRDARIDELKAELAASKRDVLKEHRMWEKAEEERMKCKSEIIEHLANIHRLEQQVREVRQKLNQSQQRCDGLGLEQKRLQRELQEERERNAAAGENTQALQAELKQLTDNFQRLKYACSITDNQLTEVENMLEAEQKRNKTQQAQLDACHVKLRERNDQVTQLRKDLNVQESEKRQAEQHAKILSVELEELKENLKQLQMKLISQQSQLVEQTNALFGAQERADQLDVQSASCQAQNADYERELLCLKEENARILSELFHSKEEVLHLHDEVKNLQTVQTGLHTEIDELQNALTEKEQFYVQRDIKAMATLAQHKKLIDYLQLKVEDLSAKKKKTLADKIFGSNSNTKENISPNDVESSILYRALKEELRREQKHSKMLQDQLDQLNGTATLRSPRKSTVANGAAEEPKLRPASIATVPRSPRKQPTTIKRSASQTETKANSKSPEKQEGKGEVTHHRFELALQESKVDAANCVACDQPIIAGSPYWRCKECKDVSHRKCRTNVTSSCGSSVVSSCDEVSEARPESSCSSSLDTMESETNCTDEYKGTLAYNGSQNSHNGEVIEINCAFEIVEQKILLFGCNSGLFTYNVDTQRLLHIAGIESVSCVSVSTRLAKAMMVGASGEKLYQCDYRQLESRCQSTIPCNKPVLETSVIELPFANRSVSEKWKLVQISNESENALDSVAIAATSTRIVILKYDHKLHKFKPVRALDTATPVTSIFYTRHSAIVSSDKFYEIDLDNYAAEEFVDLADKTLQHTSNCQPFVAVRISRQEFLLCFAECGIFVDEFGCRSRPYDLSWIYAPTGFLYREPFLYVAHYQYVQIMRIHRSYSKEMTNAEGGDSSEIQRAYLPHYMPTLLTSSGERNIYTLSIDKQAGYQQVYHLDALRAFKKKLNVSMETISSVATSITLGSAMTTDSL</sequence>
<keyword evidence="10 14" id="KW-0067">ATP-binding</keyword>
<dbReference type="InterPro" id="IPR008271">
    <property type="entry name" value="Ser/Thr_kinase_AS"/>
</dbReference>
<feature type="compositionally biased region" description="Polar residues" evidence="16">
    <location>
        <begin position="1307"/>
        <end position="1323"/>
    </location>
</feature>
<evidence type="ECO:0000259" key="19">
    <source>
        <dbReference type="PROSITE" id="PS50219"/>
    </source>
</evidence>
<feature type="compositionally biased region" description="Polar residues" evidence="16">
    <location>
        <begin position="1346"/>
        <end position="1365"/>
    </location>
</feature>
<dbReference type="InterPro" id="IPR050839">
    <property type="entry name" value="Rho-assoc_Ser/Thr_Kinase"/>
</dbReference>
<dbReference type="InterPro" id="IPR002219">
    <property type="entry name" value="PKC_DAG/PE"/>
</dbReference>
<dbReference type="Gene3D" id="3.30.200.20">
    <property type="entry name" value="Phosphorylase Kinase, domain 1"/>
    <property type="match status" value="1"/>
</dbReference>
<dbReference type="RefSeq" id="XP_017861359.1">
    <property type="nucleotide sequence ID" value="XM_018005870.1"/>
</dbReference>
<organism evidence="21 22">
    <name type="scientific">Drosophila arizonae</name>
    <name type="common">Fruit fly</name>
    <dbReference type="NCBI Taxonomy" id="7263"/>
    <lineage>
        <taxon>Eukaryota</taxon>
        <taxon>Metazoa</taxon>
        <taxon>Ecdysozoa</taxon>
        <taxon>Arthropoda</taxon>
        <taxon>Hexapoda</taxon>
        <taxon>Insecta</taxon>
        <taxon>Pterygota</taxon>
        <taxon>Neoptera</taxon>
        <taxon>Endopterygota</taxon>
        <taxon>Diptera</taxon>
        <taxon>Brachycera</taxon>
        <taxon>Muscomorpha</taxon>
        <taxon>Ephydroidea</taxon>
        <taxon>Drosophilidae</taxon>
        <taxon>Drosophila</taxon>
    </lineage>
</organism>
<evidence type="ECO:0000313" key="21">
    <source>
        <dbReference type="Proteomes" id="UP000694904"/>
    </source>
</evidence>
<dbReference type="SMART" id="SM00036">
    <property type="entry name" value="CNH"/>
    <property type="match status" value="1"/>
</dbReference>
<feature type="compositionally biased region" description="Basic and acidic residues" evidence="16">
    <location>
        <begin position="622"/>
        <end position="634"/>
    </location>
</feature>
<keyword evidence="2" id="KW-0723">Serine/threonine-protein kinase</keyword>
<evidence type="ECO:0000256" key="7">
    <source>
        <dbReference type="ARBA" id="ARBA00022771"/>
    </source>
</evidence>
<evidence type="ECO:0000313" key="22">
    <source>
        <dbReference type="RefSeq" id="XP_017861359.1"/>
    </source>
</evidence>
<keyword evidence="21" id="KW-1185">Reference proteome</keyword>
<dbReference type="InterPro" id="IPR001180">
    <property type="entry name" value="CNH_dom"/>
</dbReference>
<reference evidence="21" key="2">
    <citation type="journal article" date="2016" name="G3 (Bethesda)">
        <title>Genome Evolution in Three Species of Cactophilic Drosophila.</title>
        <authorList>
            <person name="Sanchez-Flores A."/>
            <person name="Penazola F."/>
            <person name="Carpinteyro-Ponce J."/>
            <person name="Nazario-Yepiz N."/>
            <person name="Abreu-Goodger C."/>
            <person name="Machado C.A."/>
            <person name="Markow T.A."/>
        </authorList>
    </citation>
    <scope>NUCLEOTIDE SEQUENCE [LARGE SCALE GENOMIC DNA]</scope>
</reference>
<dbReference type="PROSITE" id="PS51285">
    <property type="entry name" value="AGC_KINASE_CTER"/>
    <property type="match status" value="1"/>
</dbReference>
<keyword evidence="5" id="KW-0479">Metal-binding</keyword>
<evidence type="ECO:0000259" key="20">
    <source>
        <dbReference type="PROSITE" id="PS51285"/>
    </source>
</evidence>
<keyword evidence="3" id="KW-0597">Phosphoprotein</keyword>
<dbReference type="InterPro" id="IPR000719">
    <property type="entry name" value="Prot_kinase_dom"/>
</dbReference>
<keyword evidence="9" id="KW-0862">Zinc</keyword>
<dbReference type="PROSITE" id="PS50011">
    <property type="entry name" value="PROTEIN_KINASE_DOM"/>
    <property type="match status" value="1"/>
</dbReference>
<dbReference type="InterPro" id="IPR011009">
    <property type="entry name" value="Kinase-like_dom_sf"/>
</dbReference>